<dbReference type="EMBL" id="JAPQKI010000009">
    <property type="protein sequence ID" value="KAJ5088932.1"/>
    <property type="molecule type" value="Genomic_DNA"/>
</dbReference>
<sequence length="245" mass="27316">MGTDYASFVCEQEKAVQCVKYVGYVQHGLDGLFLVMGFMHGSIGLNKNDYQQSFGDGAVKRDLSSSPDWNLLDQVLRSEGWKFDSMEQINVSNVTVTKRDSDPSLVHRTIARNVAVDDQGNSSDISFNFFDNGDFNLHVAGDSNSLPSGTKKSSNINRRFSGAGFKIAATTRVRSKLTRAHQTKMSYFIAQDWASDTYKMSMSDYVGLVKTDHTANFYFRIIPEIKGFGLNYESVNVCGQLGQFL</sequence>
<reference evidence="1" key="2">
    <citation type="journal article" date="2023" name="IMA Fungus">
        <title>Comparative genomic study of the Penicillium genus elucidates a diverse pangenome and 15 lateral gene transfer events.</title>
        <authorList>
            <person name="Petersen C."/>
            <person name="Sorensen T."/>
            <person name="Nielsen M.R."/>
            <person name="Sondergaard T.E."/>
            <person name="Sorensen J.L."/>
            <person name="Fitzpatrick D.A."/>
            <person name="Frisvad J.C."/>
            <person name="Nielsen K.L."/>
        </authorList>
    </citation>
    <scope>NUCLEOTIDE SEQUENCE</scope>
    <source>
        <strain evidence="1">IBT 30761</strain>
    </source>
</reference>
<dbReference type="AlphaFoldDB" id="A0A9W9EVR4"/>
<dbReference type="RefSeq" id="XP_056470914.1">
    <property type="nucleotide sequence ID" value="XM_056620108.1"/>
</dbReference>
<keyword evidence="2" id="KW-1185">Reference proteome</keyword>
<comment type="caution">
    <text evidence="1">The sequence shown here is derived from an EMBL/GenBank/DDBJ whole genome shotgun (WGS) entry which is preliminary data.</text>
</comment>
<dbReference type="GeneID" id="81359087"/>
<dbReference type="Proteomes" id="UP001149074">
    <property type="component" value="Unassembled WGS sequence"/>
</dbReference>
<reference evidence="1" key="1">
    <citation type="submission" date="2022-11" db="EMBL/GenBank/DDBJ databases">
        <authorList>
            <person name="Petersen C."/>
        </authorList>
    </citation>
    <scope>NUCLEOTIDE SEQUENCE</scope>
    <source>
        <strain evidence="1">IBT 30761</strain>
    </source>
</reference>
<organism evidence="1 2">
    <name type="scientific">Penicillium argentinense</name>
    <dbReference type="NCBI Taxonomy" id="1131581"/>
    <lineage>
        <taxon>Eukaryota</taxon>
        <taxon>Fungi</taxon>
        <taxon>Dikarya</taxon>
        <taxon>Ascomycota</taxon>
        <taxon>Pezizomycotina</taxon>
        <taxon>Eurotiomycetes</taxon>
        <taxon>Eurotiomycetidae</taxon>
        <taxon>Eurotiales</taxon>
        <taxon>Aspergillaceae</taxon>
        <taxon>Penicillium</taxon>
    </lineage>
</organism>
<evidence type="ECO:0000313" key="1">
    <source>
        <dbReference type="EMBL" id="KAJ5088932.1"/>
    </source>
</evidence>
<name>A0A9W9EVR4_9EURO</name>
<proteinExistence type="predicted"/>
<protein>
    <submittedName>
        <fullName evidence="1">Uncharacterized protein</fullName>
    </submittedName>
</protein>
<gene>
    <name evidence="1" type="ORF">N7532_007616</name>
</gene>
<dbReference type="OrthoDB" id="4726568at2759"/>
<accession>A0A9W9EVR4</accession>
<evidence type="ECO:0000313" key="2">
    <source>
        <dbReference type="Proteomes" id="UP001149074"/>
    </source>
</evidence>